<sequence length="55" mass="6059">MTTPINIVIIFDGPPGPTSGRFVKVETDDGKSINAGQWIEREDGYWALRITGLPK</sequence>
<dbReference type="AlphaFoldDB" id="A0A6M3K3S9"/>
<evidence type="ECO:0000313" key="2">
    <source>
        <dbReference type="EMBL" id="QJA96012.1"/>
    </source>
</evidence>
<dbReference type="EMBL" id="MT143362">
    <property type="protein sequence ID" value="QJA96012.1"/>
    <property type="molecule type" value="Genomic_DNA"/>
</dbReference>
<proteinExistence type="predicted"/>
<organism evidence="1">
    <name type="scientific">viral metagenome</name>
    <dbReference type="NCBI Taxonomy" id="1070528"/>
    <lineage>
        <taxon>unclassified sequences</taxon>
        <taxon>metagenomes</taxon>
        <taxon>organismal metagenomes</taxon>
    </lineage>
</organism>
<reference evidence="1" key="1">
    <citation type="submission" date="2020-03" db="EMBL/GenBank/DDBJ databases">
        <title>The deep terrestrial virosphere.</title>
        <authorList>
            <person name="Holmfeldt K."/>
            <person name="Nilsson E."/>
            <person name="Simone D."/>
            <person name="Lopez-Fernandez M."/>
            <person name="Wu X."/>
            <person name="de Brujin I."/>
            <person name="Lundin D."/>
            <person name="Andersson A."/>
            <person name="Bertilsson S."/>
            <person name="Dopson M."/>
        </authorList>
    </citation>
    <scope>NUCLEOTIDE SEQUENCE</scope>
    <source>
        <strain evidence="1">MM415A01765</strain>
        <strain evidence="2">MM415B05011</strain>
    </source>
</reference>
<protein>
    <submittedName>
        <fullName evidence="1">Uncharacterized protein</fullName>
    </submittedName>
</protein>
<evidence type="ECO:0000313" key="1">
    <source>
        <dbReference type="EMBL" id="QJA75527.1"/>
    </source>
</evidence>
<name>A0A6M3K3S9_9ZZZZ</name>
<accession>A0A6M3K3S9</accession>
<gene>
    <name evidence="1" type="ORF">MM415A01765_0024</name>
    <name evidence="2" type="ORF">MM415B05011_0009</name>
</gene>
<dbReference type="EMBL" id="MT142168">
    <property type="protein sequence ID" value="QJA75527.1"/>
    <property type="molecule type" value="Genomic_DNA"/>
</dbReference>